<proteinExistence type="predicted"/>
<feature type="transmembrane region" description="Helical" evidence="7">
    <location>
        <begin position="445"/>
        <end position="464"/>
    </location>
</feature>
<keyword evidence="6 7" id="KW-0472">Membrane</keyword>
<feature type="transmembrane region" description="Helical" evidence="7">
    <location>
        <begin position="209"/>
        <end position="227"/>
    </location>
</feature>
<feature type="transmembrane region" description="Helical" evidence="7">
    <location>
        <begin position="177"/>
        <end position="197"/>
    </location>
</feature>
<keyword evidence="2" id="KW-0813">Transport</keyword>
<evidence type="ECO:0000256" key="4">
    <source>
        <dbReference type="ARBA" id="ARBA00022692"/>
    </source>
</evidence>
<dbReference type="PROSITE" id="PS50850">
    <property type="entry name" value="MFS"/>
    <property type="match status" value="1"/>
</dbReference>
<feature type="transmembrane region" description="Helical" evidence="7">
    <location>
        <begin position="372"/>
        <end position="392"/>
    </location>
</feature>
<dbReference type="Proteomes" id="UP000578819">
    <property type="component" value="Unassembled WGS sequence"/>
</dbReference>
<evidence type="ECO:0000256" key="6">
    <source>
        <dbReference type="ARBA" id="ARBA00023136"/>
    </source>
</evidence>
<keyword evidence="5 7" id="KW-1133">Transmembrane helix</keyword>
<feature type="transmembrane region" description="Helical" evidence="7">
    <location>
        <begin position="114"/>
        <end position="135"/>
    </location>
</feature>
<comment type="subcellular location">
    <subcellularLocation>
        <location evidence="1">Cell membrane</location>
        <topology evidence="1">Multi-pass membrane protein</topology>
    </subcellularLocation>
</comment>
<keyword evidence="4 7" id="KW-0812">Transmembrane</keyword>
<dbReference type="PANTHER" id="PTHR42718:SF46">
    <property type="entry name" value="BLR6921 PROTEIN"/>
    <property type="match status" value="1"/>
</dbReference>
<keyword evidence="3" id="KW-1003">Cell membrane</keyword>
<evidence type="ECO:0000256" key="3">
    <source>
        <dbReference type="ARBA" id="ARBA00022475"/>
    </source>
</evidence>
<comment type="caution">
    <text evidence="9">The sequence shown here is derived from an EMBL/GenBank/DDBJ whole genome shotgun (WGS) entry which is preliminary data.</text>
</comment>
<evidence type="ECO:0000256" key="7">
    <source>
        <dbReference type="SAM" id="Phobius"/>
    </source>
</evidence>
<dbReference type="RefSeq" id="WP_184536516.1">
    <property type="nucleotide sequence ID" value="NZ_JACHJW010000001.1"/>
</dbReference>
<dbReference type="PANTHER" id="PTHR42718">
    <property type="entry name" value="MAJOR FACILITATOR SUPERFAMILY MULTIDRUG TRANSPORTER MFSC"/>
    <property type="match status" value="1"/>
</dbReference>
<feature type="transmembrane region" description="Helical" evidence="7">
    <location>
        <begin position="413"/>
        <end position="430"/>
    </location>
</feature>
<dbReference type="InterPro" id="IPR036259">
    <property type="entry name" value="MFS_trans_sf"/>
</dbReference>
<dbReference type="Gene3D" id="1.20.1250.20">
    <property type="entry name" value="MFS general substrate transporter like domains"/>
    <property type="match status" value="1"/>
</dbReference>
<dbReference type="Pfam" id="PF07690">
    <property type="entry name" value="MFS_1"/>
    <property type="match status" value="1"/>
</dbReference>
<evidence type="ECO:0000313" key="9">
    <source>
        <dbReference type="EMBL" id="MBB4960798.1"/>
    </source>
</evidence>
<dbReference type="EMBL" id="JACHJW010000001">
    <property type="protein sequence ID" value="MBB4960798.1"/>
    <property type="molecule type" value="Genomic_DNA"/>
</dbReference>
<dbReference type="GO" id="GO:0022857">
    <property type="term" value="F:transmembrane transporter activity"/>
    <property type="evidence" value="ECO:0007669"/>
    <property type="project" value="InterPro"/>
</dbReference>
<sequence length="479" mass="48613">MSHATGHPLHLPETSVDSRRWSVLVLLCLAQFVVILDVTVVNVALPRMAADLGLDRSALTWVVTAYTLCFGGLMMLGGRLADLLGRRQMFLIGLLAFTAASLVAGLAHSGTLLVAARVAQGVGAALLSPAALSILTTTYQGPQRHRALGVWGAIGGGGAAAGVLVGGLLVSGPGWEWIFFVNVPVGVVVAALVPRMVPATPRHQGRLDVPGALLATAASGALIYGLVRAGDVGWTAGTTLLPIIMGVALYAVFAIVEHRVPAPLVQLRLFRQRPMVAGSVVMLAASGLLISGFFLNSLLLQRLLGLSALRTGLVFLPVAIATIIGAHLAGHLIGRIGPRPLAAVGFATAAVGLVLLTRVAPGGNAWTDVLPGFVLTAAGLGTGFITATVTAMSRVDPHHAGMASGTINTAHELGATLGVAIVSTIAGASIDTSAAVTGAGGFADAFWACAIAASVIAATVPWLLPPGPPPVTDGPVFVH</sequence>
<protein>
    <submittedName>
        <fullName evidence="9">EmrB/QacA subfamily drug resistance transporter</fullName>
    </submittedName>
</protein>
<dbReference type="InterPro" id="IPR011701">
    <property type="entry name" value="MFS"/>
</dbReference>
<feature type="transmembrane region" description="Helical" evidence="7">
    <location>
        <begin position="233"/>
        <end position="256"/>
    </location>
</feature>
<keyword evidence="10" id="KW-1185">Reference proteome</keyword>
<dbReference type="InterPro" id="IPR004638">
    <property type="entry name" value="EmrB-like"/>
</dbReference>
<feature type="transmembrane region" description="Helical" evidence="7">
    <location>
        <begin position="89"/>
        <end position="108"/>
    </location>
</feature>
<evidence type="ECO:0000256" key="5">
    <source>
        <dbReference type="ARBA" id="ARBA00022989"/>
    </source>
</evidence>
<dbReference type="InterPro" id="IPR020846">
    <property type="entry name" value="MFS_dom"/>
</dbReference>
<dbReference type="AlphaFoldDB" id="A0A7W7WRY3"/>
<feature type="transmembrane region" description="Helical" evidence="7">
    <location>
        <begin position="57"/>
        <end position="77"/>
    </location>
</feature>
<feature type="transmembrane region" description="Helical" evidence="7">
    <location>
        <begin position="341"/>
        <end position="360"/>
    </location>
</feature>
<gene>
    <name evidence="9" type="ORF">FHR38_004531</name>
</gene>
<reference evidence="9 10" key="1">
    <citation type="submission" date="2020-08" db="EMBL/GenBank/DDBJ databases">
        <title>Sequencing the genomes of 1000 actinobacteria strains.</title>
        <authorList>
            <person name="Klenk H.-P."/>
        </authorList>
    </citation>
    <scope>NUCLEOTIDE SEQUENCE [LARGE SCALE GENOMIC DNA]</scope>
    <source>
        <strain evidence="9 10">DSM 45886</strain>
    </source>
</reference>
<dbReference type="CDD" id="cd17321">
    <property type="entry name" value="MFS_MMR_MDR_like"/>
    <property type="match status" value="1"/>
</dbReference>
<organism evidence="9 10">
    <name type="scientific">Micromonospora polyrhachis</name>
    <dbReference type="NCBI Taxonomy" id="1282883"/>
    <lineage>
        <taxon>Bacteria</taxon>
        <taxon>Bacillati</taxon>
        <taxon>Actinomycetota</taxon>
        <taxon>Actinomycetes</taxon>
        <taxon>Micromonosporales</taxon>
        <taxon>Micromonosporaceae</taxon>
        <taxon>Micromonospora</taxon>
    </lineage>
</organism>
<dbReference type="GO" id="GO:0005886">
    <property type="term" value="C:plasma membrane"/>
    <property type="evidence" value="ECO:0007669"/>
    <property type="project" value="UniProtKB-SubCell"/>
</dbReference>
<dbReference type="InterPro" id="IPR005829">
    <property type="entry name" value="Sugar_transporter_CS"/>
</dbReference>
<feature type="transmembrane region" description="Helical" evidence="7">
    <location>
        <begin position="21"/>
        <end position="45"/>
    </location>
</feature>
<dbReference type="SUPFAM" id="SSF103473">
    <property type="entry name" value="MFS general substrate transporter"/>
    <property type="match status" value="1"/>
</dbReference>
<evidence type="ECO:0000256" key="2">
    <source>
        <dbReference type="ARBA" id="ARBA00022448"/>
    </source>
</evidence>
<evidence type="ECO:0000259" key="8">
    <source>
        <dbReference type="PROSITE" id="PS50850"/>
    </source>
</evidence>
<evidence type="ECO:0000256" key="1">
    <source>
        <dbReference type="ARBA" id="ARBA00004651"/>
    </source>
</evidence>
<feature type="transmembrane region" description="Helical" evidence="7">
    <location>
        <begin position="307"/>
        <end position="329"/>
    </location>
</feature>
<dbReference type="Gene3D" id="1.20.1720.10">
    <property type="entry name" value="Multidrug resistance protein D"/>
    <property type="match status" value="1"/>
</dbReference>
<accession>A0A7W7WRY3</accession>
<feature type="domain" description="Major facilitator superfamily (MFS) profile" evidence="8">
    <location>
        <begin position="23"/>
        <end position="468"/>
    </location>
</feature>
<feature type="transmembrane region" description="Helical" evidence="7">
    <location>
        <begin position="276"/>
        <end position="295"/>
    </location>
</feature>
<dbReference type="PRINTS" id="PR01036">
    <property type="entry name" value="TCRTETB"/>
</dbReference>
<feature type="transmembrane region" description="Helical" evidence="7">
    <location>
        <begin position="147"/>
        <end position="171"/>
    </location>
</feature>
<evidence type="ECO:0000313" key="10">
    <source>
        <dbReference type="Proteomes" id="UP000578819"/>
    </source>
</evidence>
<name>A0A7W7WRY3_9ACTN</name>
<dbReference type="PROSITE" id="PS00216">
    <property type="entry name" value="SUGAR_TRANSPORT_1"/>
    <property type="match status" value="1"/>
</dbReference>
<dbReference type="NCBIfam" id="TIGR00711">
    <property type="entry name" value="efflux_EmrB"/>
    <property type="match status" value="1"/>
</dbReference>